<dbReference type="GO" id="GO:0018580">
    <property type="term" value="F:nitronate monooxygenase activity"/>
    <property type="evidence" value="ECO:0007669"/>
    <property type="project" value="InterPro"/>
</dbReference>
<dbReference type="PANTHER" id="PTHR32332:SF20">
    <property type="entry name" value="2-NITROPROPANE DIOXYGENASE-LIKE PROTEIN"/>
    <property type="match status" value="1"/>
</dbReference>
<organism evidence="4 5">
    <name type="scientific">Yinghuangia soli</name>
    <dbReference type="NCBI Taxonomy" id="2908204"/>
    <lineage>
        <taxon>Bacteria</taxon>
        <taxon>Bacillati</taxon>
        <taxon>Actinomycetota</taxon>
        <taxon>Actinomycetes</taxon>
        <taxon>Kitasatosporales</taxon>
        <taxon>Streptomycetaceae</taxon>
        <taxon>Yinghuangia</taxon>
    </lineage>
</organism>
<dbReference type="Pfam" id="PF03060">
    <property type="entry name" value="NMO"/>
    <property type="match status" value="2"/>
</dbReference>
<dbReference type="EMBL" id="JAKFHA010000003">
    <property type="protein sequence ID" value="MCF2526956.1"/>
    <property type="molecule type" value="Genomic_DNA"/>
</dbReference>
<reference evidence="4" key="1">
    <citation type="submission" date="2022-01" db="EMBL/GenBank/DDBJ databases">
        <title>Genome-Based Taxonomic Classification of the Phylum Actinobacteria.</title>
        <authorList>
            <person name="Gao Y."/>
        </authorList>
    </citation>
    <scope>NUCLEOTIDE SEQUENCE</scope>
    <source>
        <strain evidence="4">KLBMP 8922</strain>
    </source>
</reference>
<comment type="caution">
    <text evidence="4">The sequence shown here is derived from an EMBL/GenBank/DDBJ whole genome shotgun (WGS) entry which is preliminary data.</text>
</comment>
<evidence type="ECO:0000256" key="1">
    <source>
        <dbReference type="ARBA" id="ARBA00022630"/>
    </source>
</evidence>
<dbReference type="Gene3D" id="3.20.20.70">
    <property type="entry name" value="Aldolase class I"/>
    <property type="match status" value="1"/>
</dbReference>
<dbReference type="PANTHER" id="PTHR32332">
    <property type="entry name" value="2-NITROPROPANE DIOXYGENASE"/>
    <property type="match status" value="1"/>
</dbReference>
<keyword evidence="4" id="KW-0503">Monooxygenase</keyword>
<gene>
    <name evidence="4" type="ORF">LZ495_06960</name>
</gene>
<keyword evidence="1" id="KW-0285">Flavoprotein</keyword>
<dbReference type="AlphaFoldDB" id="A0AA41PXD4"/>
<evidence type="ECO:0000313" key="4">
    <source>
        <dbReference type="EMBL" id="MCF2526956.1"/>
    </source>
</evidence>
<protein>
    <submittedName>
        <fullName evidence="4">Nitronate monooxygenase</fullName>
    </submittedName>
</protein>
<dbReference type="SUPFAM" id="SSF51412">
    <property type="entry name" value="Inosine monophosphate dehydrogenase (IMPDH)"/>
    <property type="match status" value="1"/>
</dbReference>
<dbReference type="InterPro" id="IPR004136">
    <property type="entry name" value="NMO"/>
</dbReference>
<dbReference type="Proteomes" id="UP001165378">
    <property type="component" value="Unassembled WGS sequence"/>
</dbReference>
<dbReference type="RefSeq" id="WP_235051110.1">
    <property type="nucleotide sequence ID" value="NZ_JAKFHA010000003.1"/>
</dbReference>
<evidence type="ECO:0000256" key="3">
    <source>
        <dbReference type="ARBA" id="ARBA00023002"/>
    </source>
</evidence>
<evidence type="ECO:0000313" key="5">
    <source>
        <dbReference type="Proteomes" id="UP001165378"/>
    </source>
</evidence>
<evidence type="ECO:0000256" key="2">
    <source>
        <dbReference type="ARBA" id="ARBA00022643"/>
    </source>
</evidence>
<accession>A0AA41PXD4</accession>
<dbReference type="CDD" id="cd04730">
    <property type="entry name" value="NPD_like"/>
    <property type="match status" value="1"/>
</dbReference>
<keyword evidence="3" id="KW-0560">Oxidoreductase</keyword>
<dbReference type="InterPro" id="IPR013785">
    <property type="entry name" value="Aldolase_TIM"/>
</dbReference>
<sequence>MSVLSTRLTERYDCRYPFACAGMAFAGEDPRLAIAVTNAGGIGALGVGVLPADTLRASIRAIREQVGDRPFNVNLITFFGNDDQVAVCAEERVPITSFHWGHPPAHQLKALADAGVSVWEQVGSAAAAEAAAADGVDVVIAQGQEAGGHNYGELPTLVNVPTIVDAVGDRAIVLAAGGITDGRQAAAALCLGADGVWVGTRMVASAEANVHPEHHRRLVEATGTETVLSSIYNPEWPEFNPMRLHRTRLVDEWNDRLPEVVAQRDSAEEIGSTPFLGFDTPLRRFDVMLPVPGTVADAEQLPWLMGQGVGLIRDIKPAAEIVDGMMRQAEEVLTRFTRSTRFPS</sequence>
<proteinExistence type="predicted"/>
<keyword evidence="5" id="KW-1185">Reference proteome</keyword>
<name>A0AA41PXD4_9ACTN</name>
<keyword evidence="2" id="KW-0288">FMN</keyword>